<dbReference type="RefSeq" id="WP_218935316.1">
    <property type="nucleotide sequence ID" value="NZ_BMRD01000009.1"/>
</dbReference>
<dbReference type="InterPro" id="IPR025139">
    <property type="entry name" value="DUF4062"/>
</dbReference>
<evidence type="ECO:0000313" key="3">
    <source>
        <dbReference type="Proteomes" id="UP000591272"/>
    </source>
</evidence>
<dbReference type="EMBL" id="JACCBT010000001">
    <property type="protein sequence ID" value="NYE16066.1"/>
    <property type="molecule type" value="Genomic_DNA"/>
</dbReference>
<protein>
    <recommendedName>
        <fullName evidence="1">DUF4062 domain-containing protein</fullName>
    </recommendedName>
</protein>
<gene>
    <name evidence="2" type="ORF">BJ999_006362</name>
</gene>
<name>A0A7Y9GGI4_9ACTN</name>
<proteinExistence type="predicted"/>
<organism evidence="2 3">
    <name type="scientific">Actinomadura citrea</name>
    <dbReference type="NCBI Taxonomy" id="46158"/>
    <lineage>
        <taxon>Bacteria</taxon>
        <taxon>Bacillati</taxon>
        <taxon>Actinomycetota</taxon>
        <taxon>Actinomycetes</taxon>
        <taxon>Streptosporangiales</taxon>
        <taxon>Thermomonosporaceae</taxon>
        <taxon>Actinomadura</taxon>
    </lineage>
</organism>
<reference evidence="2 3" key="1">
    <citation type="submission" date="2020-07" db="EMBL/GenBank/DDBJ databases">
        <title>Sequencing the genomes of 1000 actinobacteria strains.</title>
        <authorList>
            <person name="Klenk H.-P."/>
        </authorList>
    </citation>
    <scope>NUCLEOTIDE SEQUENCE [LARGE SCALE GENOMIC DNA]</scope>
    <source>
        <strain evidence="2 3">DSM 43461</strain>
    </source>
</reference>
<keyword evidence="3" id="KW-1185">Reference proteome</keyword>
<dbReference type="AlphaFoldDB" id="A0A7Y9GGI4"/>
<accession>A0A7Y9GGI4</accession>
<comment type="caution">
    <text evidence="2">The sequence shown here is derived from an EMBL/GenBank/DDBJ whole genome shotgun (WGS) entry which is preliminary data.</text>
</comment>
<feature type="domain" description="DUF4062" evidence="1">
    <location>
        <begin position="2"/>
        <end position="84"/>
    </location>
</feature>
<dbReference type="Pfam" id="PF13271">
    <property type="entry name" value="DUF4062"/>
    <property type="match status" value="1"/>
</dbReference>
<dbReference type="Proteomes" id="UP000591272">
    <property type="component" value="Unassembled WGS sequence"/>
</dbReference>
<evidence type="ECO:0000259" key="1">
    <source>
        <dbReference type="Pfam" id="PF13271"/>
    </source>
</evidence>
<evidence type="ECO:0000313" key="2">
    <source>
        <dbReference type="EMBL" id="NYE16066.1"/>
    </source>
</evidence>
<sequence length="152" mass="17153">MKVFISSVREGLEEERDSLRGLIMALGHTPVLFEDFSAQPVPSREACLTALESADVYLLLLGPNYGHVFLETGHSATHDEWVYAQQLGKPRLVYRKNGVRFEPDQQEFSRIVQAYATGVFRDSFSNSAELQTKVVQGLRELNRNHPTWISGS</sequence>